<dbReference type="InterPro" id="IPR038765">
    <property type="entry name" value="Papain-like_cys_pep_sf"/>
</dbReference>
<dbReference type="Pfam" id="PF09899">
    <property type="entry name" value="DUF2126"/>
    <property type="match status" value="1"/>
</dbReference>
<name>A0A1H3VJC1_9RHOB</name>
<evidence type="ECO:0000259" key="2">
    <source>
        <dbReference type="SMART" id="SM00460"/>
    </source>
</evidence>
<dbReference type="InterPro" id="IPR002931">
    <property type="entry name" value="Transglutaminase-like"/>
</dbReference>
<evidence type="ECO:0000313" key="4">
    <source>
        <dbReference type="Proteomes" id="UP000198703"/>
    </source>
</evidence>
<dbReference type="SUPFAM" id="SSF54001">
    <property type="entry name" value="Cysteine proteinases"/>
    <property type="match status" value="1"/>
</dbReference>
<dbReference type="Proteomes" id="UP000198703">
    <property type="component" value="Unassembled WGS sequence"/>
</dbReference>
<dbReference type="PANTHER" id="PTHR33490">
    <property type="entry name" value="BLR5614 PROTEIN-RELATED"/>
    <property type="match status" value="1"/>
</dbReference>
<dbReference type="Gene3D" id="3.10.620.30">
    <property type="match status" value="1"/>
</dbReference>
<organism evidence="3 4">
    <name type="scientific">Rubrimonas cliftonensis</name>
    <dbReference type="NCBI Taxonomy" id="89524"/>
    <lineage>
        <taxon>Bacteria</taxon>
        <taxon>Pseudomonadati</taxon>
        <taxon>Pseudomonadota</taxon>
        <taxon>Alphaproteobacteria</taxon>
        <taxon>Rhodobacterales</taxon>
        <taxon>Paracoccaceae</taxon>
        <taxon>Rubrimonas</taxon>
    </lineage>
</organism>
<dbReference type="SMART" id="SM00460">
    <property type="entry name" value="TGc"/>
    <property type="match status" value="1"/>
</dbReference>
<dbReference type="OrthoDB" id="9804023at2"/>
<reference evidence="3 4" key="1">
    <citation type="submission" date="2016-10" db="EMBL/GenBank/DDBJ databases">
        <authorList>
            <person name="de Groot N.N."/>
        </authorList>
    </citation>
    <scope>NUCLEOTIDE SEQUENCE [LARGE SCALE GENOMIC DNA]</scope>
    <source>
        <strain evidence="3 4">DSM 15345</strain>
    </source>
</reference>
<feature type="region of interest" description="Disordered" evidence="1">
    <location>
        <begin position="1120"/>
        <end position="1151"/>
    </location>
</feature>
<dbReference type="EMBL" id="FNQM01000001">
    <property type="protein sequence ID" value="SDZ74866.1"/>
    <property type="molecule type" value="Genomic_DNA"/>
</dbReference>
<protein>
    <submittedName>
        <fullName evidence="3">Uncharacterized conserved protein, DUF2126 family</fullName>
    </submittedName>
</protein>
<dbReference type="RefSeq" id="WP_093247568.1">
    <property type="nucleotide sequence ID" value="NZ_FNQM01000001.1"/>
</dbReference>
<accession>A0A1H3VJC1</accession>
<dbReference type="Pfam" id="PF01841">
    <property type="entry name" value="Transglut_core"/>
    <property type="match status" value="1"/>
</dbReference>
<feature type="domain" description="Transglutaminase-like" evidence="2">
    <location>
        <begin position="174"/>
        <end position="251"/>
    </location>
</feature>
<proteinExistence type="predicted"/>
<evidence type="ECO:0000256" key="1">
    <source>
        <dbReference type="SAM" id="MobiDB-lite"/>
    </source>
</evidence>
<sequence>MTLQVALTHRTRYDYDRPVYLYPQVVRLRPAPHARTPVLSYSLRVSPEKGRFTNWQQDPFGNWQARLVFPEKVSHFHVDVDLVAEMLAINPFDFFIEEEARTPTFRYEAVLKKDLAPYLETFEPGPLLAKLIAETRPTESDDTLNWVVALNQKLRTLVDYLIRMEPGVQTPEETLKKASGSCRDSAWLLCHLLRHHGFAARFVSGYLIQLTADLSPIDGGAAGPTADFTDLHAWAEVFLPGAGWVGLDATSGLLTAEGHIPLAATPEPASAAAISGGVENCEVEFHFEMKVERILETPRVSAPYTVAQWSAMDAAGKAIDRRLEAGDVRLTVGGEPTFLAAYDRDGDEWNTAAVGPTKRGFADRLIRRLRERFAPGGLLHYGQGKWYPGEQLPRWAFSLYWRTDAQPLWLNPELVAPEADKGATVEGAERFAVRLAEQLGVGGDYVQAAYEDAAAFLRQEAGLPINVTTEDNRLEDPQERARLARVFGEGLGKPKAFILPIQAAQAQPATRGRRFQWLSEIWAVRLKRLVLAPGDSPAGFRLPLNTLPWIDEELYPLILPTDAFSAEAQRPLFARPERTLVLQGQGAPAGALATPAVEGSQTEDYEAFWTRLKTMAERRRGRERTGAGLGPVAPGEPFLGGGLSVRTALTVEPRGGVLCVFLPPVRDAEEYVDLISAVEDVAAELGQPVHVEGYPPPRDARLREIKVTPDPGVIEVNIQPSASWEEQVHITETVYEEARQLGLDSSTFELDGRPAGTGGGNHVVMGGASPPDSPFLRRPDMLASIIRYWQRHPSLSYLFSGLFIGPTSQAPRIDEARDDQLFEMEIALQQVPDPASGVGCPPWLVDRIFRHLLVDSTGNTHRAEICIDKLYSPDGPTGRLGLVEFRAFEMPPHPRMSLAQQLVLRALIAWFWERPFTQPLTPHRGRLRDFYMLPHGVWSDFEEVLADLAAAGFPLEPAWFVPHFEFRFPVAGSFSQAGVEVELRTALEPWHVLGEEAAVGGTARYVDSSLERLQVRVNGDLGDRYAVACNGWTLPLTEATGPHDRVAGVRFRAWLPPSCLHPTIGVHSPLTIEVYDLAQGRALGGATHHVMHPGGRAYETRPINALEAQGRRLGRFQAMGHTPGRAAPRTPRMVADADGRPGCTLDLRLQR</sequence>
<dbReference type="PANTHER" id="PTHR33490:SF1">
    <property type="entry name" value="SLL1233 PROTEIN"/>
    <property type="match status" value="1"/>
</dbReference>
<gene>
    <name evidence="3" type="ORF">SAMN05444370_101149</name>
</gene>
<dbReference type="AlphaFoldDB" id="A0A1H3VJC1"/>
<dbReference type="InterPro" id="IPR013589">
    <property type="entry name" value="Bac_transglu_N"/>
</dbReference>
<keyword evidence="4" id="KW-1185">Reference proteome</keyword>
<evidence type="ECO:0000313" key="3">
    <source>
        <dbReference type="EMBL" id="SDZ74866.1"/>
    </source>
</evidence>
<dbReference type="Pfam" id="PF08379">
    <property type="entry name" value="Bact_transglu_N"/>
    <property type="match status" value="1"/>
</dbReference>
<dbReference type="STRING" id="89524.SAMN05444370_101149"/>
<dbReference type="InterPro" id="IPR018667">
    <property type="entry name" value="DUF2126"/>
</dbReference>